<dbReference type="PROSITE" id="PS50293">
    <property type="entry name" value="TPR_REGION"/>
    <property type="match status" value="2"/>
</dbReference>
<evidence type="ECO:0000256" key="5">
    <source>
        <dbReference type="SAM" id="Phobius"/>
    </source>
</evidence>
<feature type="transmembrane region" description="Helical" evidence="5">
    <location>
        <begin position="9"/>
        <end position="29"/>
    </location>
</feature>
<keyword evidence="2 3" id="KW-0802">TPR repeat</keyword>
<feature type="repeat" description="TPR" evidence="3">
    <location>
        <begin position="56"/>
        <end position="89"/>
    </location>
</feature>
<dbReference type="EMBL" id="JAAVJL010000002">
    <property type="protein sequence ID" value="NMF59957.1"/>
    <property type="molecule type" value="Genomic_DNA"/>
</dbReference>
<organism evidence="6 7">
    <name type="scientific">Pseudanabaena yagii GIHE-NHR1</name>
    <dbReference type="NCBI Taxonomy" id="2722753"/>
    <lineage>
        <taxon>Bacteria</taxon>
        <taxon>Bacillati</taxon>
        <taxon>Cyanobacteriota</taxon>
        <taxon>Cyanophyceae</taxon>
        <taxon>Pseudanabaenales</taxon>
        <taxon>Pseudanabaenaceae</taxon>
        <taxon>Pseudanabaena</taxon>
        <taxon>Pseudanabaena yagii</taxon>
    </lineage>
</organism>
<keyword evidence="5" id="KW-0812">Transmembrane</keyword>
<dbReference type="PANTHER" id="PTHR44858:SF1">
    <property type="entry name" value="UDP-N-ACETYLGLUCOSAMINE--PEPTIDE N-ACETYLGLUCOSAMINYLTRANSFERASE SPINDLY-RELATED"/>
    <property type="match status" value="1"/>
</dbReference>
<gene>
    <name evidence="6" type="ORF">HC246_18510</name>
</gene>
<sequence>MAKSNQKIVVILIAFFLISGLALVSYFLFQQKTGNPPLTPTSEVSPTPKSEQDTKAQSFVNSGNDKVAKKDYKGAIADWSESIRLNPEYFLYYQKHDIAQKEKGGDPVVADYKQAISLKLDDAKAYCDRGLVKYTLGDYQGALEDWNEAIRLKPDFSLAYYNRGVVRYASGNMKDAIEDYNEAIKIDRNWGIRGLAAAYYNRGIAKSGLKDKQGEKADLKKAAELFKQQGNSEQYNMAVKALEKP</sequence>
<name>A0ABX1LUW0_9CYAN</name>
<feature type="repeat" description="TPR" evidence="3">
    <location>
        <begin position="123"/>
        <end position="156"/>
    </location>
</feature>
<reference evidence="6 7" key="1">
    <citation type="submission" date="2020-03" db="EMBL/GenBank/DDBJ databases">
        <title>Draft Genome Sequence of 2-Methylisoborneol Producing Pseudanabaena yagii Strain GIHE-NHR1 Isolated from North Han River in South Korea.</title>
        <authorList>
            <person name="Jeong J."/>
        </authorList>
    </citation>
    <scope>NUCLEOTIDE SEQUENCE [LARGE SCALE GENOMIC DNA]</scope>
    <source>
        <strain evidence="6 7">GIHE-NHR1</strain>
    </source>
</reference>
<evidence type="ECO:0000313" key="7">
    <source>
        <dbReference type="Proteomes" id="UP000738376"/>
    </source>
</evidence>
<evidence type="ECO:0000256" key="1">
    <source>
        <dbReference type="ARBA" id="ARBA00022737"/>
    </source>
</evidence>
<dbReference type="InterPro" id="IPR019734">
    <property type="entry name" value="TPR_rpt"/>
</dbReference>
<protein>
    <submittedName>
        <fullName evidence="6">Tetratricopeptide repeat protein</fullName>
    </submittedName>
</protein>
<feature type="region of interest" description="Disordered" evidence="4">
    <location>
        <begin position="37"/>
        <end position="60"/>
    </location>
</feature>
<keyword evidence="5" id="KW-1133">Transmembrane helix</keyword>
<keyword evidence="7" id="KW-1185">Reference proteome</keyword>
<dbReference type="Proteomes" id="UP000738376">
    <property type="component" value="Unassembled WGS sequence"/>
</dbReference>
<proteinExistence type="predicted"/>
<evidence type="ECO:0000256" key="3">
    <source>
        <dbReference type="PROSITE-ProRule" id="PRU00339"/>
    </source>
</evidence>
<dbReference type="SMART" id="SM00028">
    <property type="entry name" value="TPR"/>
    <property type="match status" value="4"/>
</dbReference>
<dbReference type="PROSITE" id="PS50005">
    <property type="entry name" value="TPR"/>
    <property type="match status" value="3"/>
</dbReference>
<evidence type="ECO:0000256" key="4">
    <source>
        <dbReference type="SAM" id="MobiDB-lite"/>
    </source>
</evidence>
<accession>A0ABX1LUW0</accession>
<dbReference type="Pfam" id="PF13414">
    <property type="entry name" value="TPR_11"/>
    <property type="match status" value="1"/>
</dbReference>
<dbReference type="InterPro" id="IPR050498">
    <property type="entry name" value="Ycf3"/>
</dbReference>
<evidence type="ECO:0000256" key="2">
    <source>
        <dbReference type="ARBA" id="ARBA00022803"/>
    </source>
</evidence>
<dbReference type="Gene3D" id="1.25.40.10">
    <property type="entry name" value="Tetratricopeptide repeat domain"/>
    <property type="match status" value="2"/>
</dbReference>
<dbReference type="SUPFAM" id="SSF48452">
    <property type="entry name" value="TPR-like"/>
    <property type="match status" value="1"/>
</dbReference>
<dbReference type="InterPro" id="IPR011990">
    <property type="entry name" value="TPR-like_helical_dom_sf"/>
</dbReference>
<comment type="caution">
    <text evidence="6">The sequence shown here is derived from an EMBL/GenBank/DDBJ whole genome shotgun (WGS) entry which is preliminary data.</text>
</comment>
<keyword evidence="1" id="KW-0677">Repeat</keyword>
<keyword evidence="5" id="KW-0472">Membrane</keyword>
<evidence type="ECO:0000313" key="6">
    <source>
        <dbReference type="EMBL" id="NMF59957.1"/>
    </source>
</evidence>
<feature type="repeat" description="TPR" evidence="3">
    <location>
        <begin position="157"/>
        <end position="190"/>
    </location>
</feature>
<dbReference type="RefSeq" id="WP_169364924.1">
    <property type="nucleotide sequence ID" value="NZ_JAAVJL010000002.1"/>
</dbReference>
<dbReference type="PANTHER" id="PTHR44858">
    <property type="entry name" value="TETRATRICOPEPTIDE REPEAT PROTEIN 6"/>
    <property type="match status" value="1"/>
</dbReference>